<keyword evidence="10" id="KW-0812">Transmembrane</keyword>
<dbReference type="Gene3D" id="1.20.120.1960">
    <property type="entry name" value="QSOX sulfhydryl oxidase domain"/>
    <property type="match status" value="1"/>
</dbReference>
<evidence type="ECO:0000256" key="6">
    <source>
        <dbReference type="ARBA" id="ARBA00023002"/>
    </source>
</evidence>
<dbReference type="EMBL" id="KQ461196">
    <property type="protein sequence ID" value="KPJ06390.1"/>
    <property type="molecule type" value="Genomic_DNA"/>
</dbReference>
<reference evidence="14 15" key="1">
    <citation type="journal article" date="2015" name="Nat. Commun.">
        <title>Outbred genome sequencing and CRISPR/Cas9 gene editing in butterflies.</title>
        <authorList>
            <person name="Li X."/>
            <person name="Fan D."/>
            <person name="Zhang W."/>
            <person name="Liu G."/>
            <person name="Zhang L."/>
            <person name="Zhao L."/>
            <person name="Fang X."/>
            <person name="Chen L."/>
            <person name="Dong Y."/>
            <person name="Chen Y."/>
            <person name="Ding Y."/>
            <person name="Zhao R."/>
            <person name="Feng M."/>
            <person name="Zhu Y."/>
            <person name="Feng Y."/>
            <person name="Jiang X."/>
            <person name="Zhu D."/>
            <person name="Xiang H."/>
            <person name="Feng X."/>
            <person name="Li S."/>
            <person name="Wang J."/>
            <person name="Zhang G."/>
            <person name="Kronforst M.R."/>
            <person name="Wang W."/>
        </authorList>
    </citation>
    <scope>NUCLEOTIDE SEQUENCE [LARGE SCALE GENOMIC DNA]</scope>
    <source>
        <strain evidence="14">Ya'a_city_454_Pm</strain>
        <tissue evidence="14">Whole body</tissue>
    </source>
</reference>
<keyword evidence="5 10" id="KW-0274">FAD</keyword>
<comment type="function">
    <text evidence="10">Catalyzes the oxidation of sulfhydryl groups in peptide and protein thiols to disulfides with the reduction of oxygen to hydrogen peroxide.</text>
</comment>
<comment type="catalytic activity">
    <reaction evidence="9 10">
        <text>2 R'C(R)SH + O2 = R'C(R)S-S(R)CR' + H2O2</text>
        <dbReference type="Rhea" id="RHEA:17357"/>
        <dbReference type="ChEBI" id="CHEBI:15379"/>
        <dbReference type="ChEBI" id="CHEBI:16240"/>
        <dbReference type="ChEBI" id="CHEBI:16520"/>
        <dbReference type="ChEBI" id="CHEBI:17412"/>
        <dbReference type="EC" id="1.8.3.2"/>
    </reaction>
</comment>
<evidence type="ECO:0000256" key="8">
    <source>
        <dbReference type="ARBA" id="ARBA00023180"/>
    </source>
</evidence>
<dbReference type="FunCoup" id="A0A194QN37">
    <property type="interactions" value="224"/>
</dbReference>
<dbReference type="STRING" id="76193.A0A194QN37"/>
<dbReference type="InterPro" id="IPR013766">
    <property type="entry name" value="Thioredoxin_domain"/>
</dbReference>
<accession>A0A194QN37</accession>
<keyword evidence="6 10" id="KW-0560">Oxidoreductase</keyword>
<evidence type="ECO:0000256" key="7">
    <source>
        <dbReference type="ARBA" id="ARBA00023157"/>
    </source>
</evidence>
<dbReference type="InterPro" id="IPR041269">
    <property type="entry name" value="QSOX_Trx1"/>
</dbReference>
<keyword evidence="4 11" id="KW-0732">Signal</keyword>
<comment type="cofactor">
    <cofactor evidence="1 10">
        <name>FAD</name>
        <dbReference type="ChEBI" id="CHEBI:57692"/>
    </cofactor>
</comment>
<feature type="domain" description="Thioredoxin" evidence="13">
    <location>
        <begin position="12"/>
        <end position="157"/>
    </location>
</feature>
<dbReference type="GO" id="GO:0000139">
    <property type="term" value="C:Golgi membrane"/>
    <property type="evidence" value="ECO:0007669"/>
    <property type="project" value="TreeGrafter"/>
</dbReference>
<keyword evidence="15" id="KW-1185">Reference proteome</keyword>
<dbReference type="PROSITE" id="PS51324">
    <property type="entry name" value="ERV_ALR"/>
    <property type="match status" value="1"/>
</dbReference>
<dbReference type="GO" id="GO:0005615">
    <property type="term" value="C:extracellular space"/>
    <property type="evidence" value="ECO:0007669"/>
    <property type="project" value="TreeGrafter"/>
</dbReference>
<evidence type="ECO:0000256" key="10">
    <source>
        <dbReference type="RuleBase" id="RU371123"/>
    </source>
</evidence>
<evidence type="ECO:0000256" key="9">
    <source>
        <dbReference type="ARBA" id="ARBA00048864"/>
    </source>
</evidence>
<evidence type="ECO:0000256" key="3">
    <source>
        <dbReference type="ARBA" id="ARBA00022630"/>
    </source>
</evidence>
<dbReference type="Pfam" id="PF00085">
    <property type="entry name" value="Thioredoxin"/>
    <property type="match status" value="1"/>
</dbReference>
<dbReference type="AlphaFoldDB" id="A0A194QN37"/>
<protein>
    <recommendedName>
        <fullName evidence="10">Sulfhydryl oxidase</fullName>
        <ecNumber evidence="10">1.8.3.2</ecNumber>
    </recommendedName>
</protein>
<dbReference type="Pfam" id="PF18371">
    <property type="entry name" value="FAD_SOX"/>
    <property type="match status" value="1"/>
</dbReference>
<evidence type="ECO:0000256" key="4">
    <source>
        <dbReference type="ARBA" id="ARBA00022729"/>
    </source>
</evidence>
<dbReference type="InterPro" id="IPR042568">
    <property type="entry name" value="QSOX_FAD-bd_sf"/>
</dbReference>
<evidence type="ECO:0000259" key="12">
    <source>
        <dbReference type="PROSITE" id="PS51324"/>
    </source>
</evidence>
<dbReference type="Pfam" id="PF18108">
    <property type="entry name" value="QSOX_Trx1"/>
    <property type="match status" value="1"/>
</dbReference>
<feature type="chain" id="PRO_5008264495" description="Sulfhydryl oxidase" evidence="11">
    <location>
        <begin position="21"/>
        <end position="599"/>
    </location>
</feature>
<evidence type="ECO:0000256" key="5">
    <source>
        <dbReference type="ARBA" id="ARBA00022827"/>
    </source>
</evidence>
<dbReference type="FunFam" id="1.20.120.310:FF:000001">
    <property type="entry name" value="Sulfhydryl oxidase"/>
    <property type="match status" value="1"/>
</dbReference>
<organism evidence="14 15">
    <name type="scientific">Papilio machaon</name>
    <name type="common">Old World swallowtail butterfly</name>
    <dbReference type="NCBI Taxonomy" id="76193"/>
    <lineage>
        <taxon>Eukaryota</taxon>
        <taxon>Metazoa</taxon>
        <taxon>Ecdysozoa</taxon>
        <taxon>Arthropoda</taxon>
        <taxon>Hexapoda</taxon>
        <taxon>Insecta</taxon>
        <taxon>Pterygota</taxon>
        <taxon>Neoptera</taxon>
        <taxon>Endopterygota</taxon>
        <taxon>Lepidoptera</taxon>
        <taxon>Glossata</taxon>
        <taxon>Ditrysia</taxon>
        <taxon>Papilionoidea</taxon>
        <taxon>Papilionidae</taxon>
        <taxon>Papilioninae</taxon>
        <taxon>Papilio</taxon>
    </lineage>
</organism>
<keyword evidence="10" id="KW-1133">Transmembrane helix</keyword>
<keyword evidence="10" id="KW-0472">Membrane</keyword>
<dbReference type="GO" id="GO:0016971">
    <property type="term" value="F:flavin-dependent sulfhydryl oxidase activity"/>
    <property type="evidence" value="ECO:0007669"/>
    <property type="project" value="InterPro"/>
</dbReference>
<evidence type="ECO:0000313" key="15">
    <source>
        <dbReference type="Proteomes" id="UP000053240"/>
    </source>
</evidence>
<dbReference type="InterPro" id="IPR017937">
    <property type="entry name" value="Thioredoxin_CS"/>
</dbReference>
<sequence>MKRLLLLLLYIIILNDQVKSAVISDNGDVDEQGLYSKSDHVIILTRKNFDRRVYGQKHSLLVEFYNSYCGHCRAFAPKFKSFAADIVSWKNVIQLAVIDCSVDENNEICRQFEIMAYPSFRYLHENYVKGNANVGERFESTDSAEKLKSQLIVKLQSEQSMGRLAFAPPLGIASYATYASALSDVPNDVIYTFLVFENANSTIGSELALDISSYKKVTVKRVFDNCELANIAGVTHFPGLVAVRATLEPTPLTPKLPTKLNLLKAINTFLRSKNYAFPVSDIDIKDNNLYSNSEEKLKLSNSDVVYYSDLEKTLKTIFHTEITRHKTLKAEELQALLNFLDILLVAFPFKGNLKSYTEDLAKTLRTKSEWGGSEVYDLVKRLENTHAPVYSTDLDYIGCKGSQSKYRGYTCGLWTLFHTLTVNAANKPGVQGPKVLTAMHGYVKYFFGCTECAEHFQAMATRNRLFNVKENDKAILWLWISHNEVNLRLAGDLTEDPEHPKIQYPSTLKCPECRLSRGAWNLPAVYEYLQRVYGADNIQDGQRIARSSASAVSPFSDLDIGMLSLLYLLSFTILILVVKFFISKRFHRKRHYKHGWAKN</sequence>
<keyword evidence="8" id="KW-0325">Glycoprotein</keyword>
<gene>
    <name evidence="14" type="ORF">RR48_14129</name>
</gene>
<name>A0A194QN37_PAPMA</name>
<dbReference type="InterPro" id="IPR036774">
    <property type="entry name" value="ERV/ALR_sulphydryl_oxid_sf"/>
</dbReference>
<dbReference type="Proteomes" id="UP000053240">
    <property type="component" value="Unassembled WGS sequence"/>
</dbReference>
<dbReference type="SUPFAM" id="SSF52833">
    <property type="entry name" value="Thioredoxin-like"/>
    <property type="match status" value="1"/>
</dbReference>
<dbReference type="InterPro" id="IPR039798">
    <property type="entry name" value="Sulfhydryl_oxidase"/>
</dbReference>
<dbReference type="InterPro" id="IPR017905">
    <property type="entry name" value="ERV/ALR_sulphydryl_oxidase"/>
</dbReference>
<proteinExistence type="inferred from homology"/>
<dbReference type="InterPro" id="IPR036249">
    <property type="entry name" value="Thioredoxin-like_sf"/>
</dbReference>
<feature type="transmembrane region" description="Helical" evidence="10">
    <location>
        <begin position="560"/>
        <end position="582"/>
    </location>
</feature>
<dbReference type="Pfam" id="PF04777">
    <property type="entry name" value="Evr1_Alr"/>
    <property type="match status" value="1"/>
</dbReference>
<evidence type="ECO:0000313" key="14">
    <source>
        <dbReference type="EMBL" id="KPJ06390.1"/>
    </source>
</evidence>
<dbReference type="GO" id="GO:0006457">
    <property type="term" value="P:protein folding"/>
    <property type="evidence" value="ECO:0007669"/>
    <property type="project" value="TreeGrafter"/>
</dbReference>
<dbReference type="PROSITE" id="PS51352">
    <property type="entry name" value="THIOREDOXIN_2"/>
    <property type="match status" value="1"/>
</dbReference>
<dbReference type="EC" id="1.8.3.2" evidence="10"/>
<dbReference type="InterPro" id="IPR040986">
    <property type="entry name" value="QSOX_FAD-bd_dom"/>
</dbReference>
<dbReference type="PANTHER" id="PTHR22897">
    <property type="entry name" value="QUIESCIN Q6-RELATED SULFHYDRYL OXIDASE"/>
    <property type="match status" value="1"/>
</dbReference>
<dbReference type="FunFam" id="3.40.30.10:FF:000073">
    <property type="entry name" value="Sulfhydryl oxidase"/>
    <property type="match status" value="1"/>
</dbReference>
<evidence type="ECO:0000259" key="13">
    <source>
        <dbReference type="PROSITE" id="PS51352"/>
    </source>
</evidence>
<evidence type="ECO:0000256" key="11">
    <source>
        <dbReference type="SAM" id="SignalP"/>
    </source>
</evidence>
<dbReference type="InParanoid" id="A0A194QN37"/>
<feature type="domain" description="ERV/ALR sulfhydryl oxidase" evidence="12">
    <location>
        <begin position="402"/>
        <end position="504"/>
    </location>
</feature>
<comment type="similarity">
    <text evidence="2 10">Belongs to the quiescin-sulfhydryl oxidase (QSOX) family.</text>
</comment>
<evidence type="ECO:0000256" key="1">
    <source>
        <dbReference type="ARBA" id="ARBA00001974"/>
    </source>
</evidence>
<keyword evidence="3 10" id="KW-0285">Flavoprotein</keyword>
<dbReference type="Gene3D" id="3.40.30.10">
    <property type="entry name" value="Glutaredoxin"/>
    <property type="match status" value="2"/>
</dbReference>
<keyword evidence="7" id="KW-1015">Disulfide bond</keyword>
<evidence type="ECO:0000256" key="2">
    <source>
        <dbReference type="ARBA" id="ARBA00006041"/>
    </source>
</evidence>
<dbReference type="SUPFAM" id="SSF69000">
    <property type="entry name" value="FAD-dependent thiol oxidase"/>
    <property type="match status" value="1"/>
</dbReference>
<dbReference type="Gene3D" id="1.20.120.310">
    <property type="entry name" value="ERV/ALR sulfhydryl oxidase domain"/>
    <property type="match status" value="1"/>
</dbReference>
<dbReference type="GO" id="GO:0003756">
    <property type="term" value="F:protein disulfide isomerase activity"/>
    <property type="evidence" value="ECO:0007669"/>
    <property type="project" value="TreeGrafter"/>
</dbReference>
<dbReference type="PANTHER" id="PTHR22897:SF8">
    <property type="entry name" value="SULFHYDRYL OXIDASE"/>
    <property type="match status" value="1"/>
</dbReference>
<dbReference type="PROSITE" id="PS00194">
    <property type="entry name" value="THIOREDOXIN_1"/>
    <property type="match status" value="1"/>
</dbReference>
<feature type="signal peptide" evidence="11">
    <location>
        <begin position="1"/>
        <end position="20"/>
    </location>
</feature>